<sequence length="142" mass="15989">MKVKSSGPWGWRYPWMIGWSAQRTQATGSPRRCPPQNHLVYNPLICPESSLQCREQPSADTSHGRPKEHIGAKVFCNPHQDAANDSQYNVDYDERQVLNAGLGGSDPLNHVEQGGEITPYIAEIGMFRTRCRRGKAVARWRA</sequence>
<evidence type="ECO:0000313" key="1">
    <source>
        <dbReference type="EMBL" id="GAT20338.1"/>
    </source>
</evidence>
<reference evidence="2" key="2">
    <citation type="submission" date="2016-02" db="EMBL/GenBank/DDBJ databases">
        <title>Genome sequencing of Aspergillus luchuensis NBRC 4314.</title>
        <authorList>
            <person name="Yamada O."/>
        </authorList>
    </citation>
    <scope>NUCLEOTIDE SEQUENCE [LARGE SCALE GENOMIC DNA]</scope>
    <source>
        <strain evidence="2">RIB 2604</strain>
    </source>
</reference>
<dbReference type="EMBL" id="BCWF01000007">
    <property type="protein sequence ID" value="GAT20338.1"/>
    <property type="molecule type" value="Genomic_DNA"/>
</dbReference>
<reference evidence="1 2" key="1">
    <citation type="journal article" date="2016" name="DNA Res.">
        <title>Genome sequence of Aspergillus luchuensis NBRC 4314.</title>
        <authorList>
            <person name="Yamada O."/>
            <person name="Machida M."/>
            <person name="Hosoyama A."/>
            <person name="Goto M."/>
            <person name="Takahashi T."/>
            <person name="Futagami T."/>
            <person name="Yamagata Y."/>
            <person name="Takeuchi M."/>
            <person name="Kobayashi T."/>
            <person name="Koike H."/>
            <person name="Abe K."/>
            <person name="Asai K."/>
            <person name="Arita M."/>
            <person name="Fujita N."/>
            <person name="Fukuda K."/>
            <person name="Higa K."/>
            <person name="Horikawa H."/>
            <person name="Ishikawa T."/>
            <person name="Jinno K."/>
            <person name="Kato Y."/>
            <person name="Kirimura K."/>
            <person name="Mizutani O."/>
            <person name="Nakasone K."/>
            <person name="Sano M."/>
            <person name="Shiraishi Y."/>
            <person name="Tsukahara M."/>
            <person name="Gomi K."/>
        </authorList>
    </citation>
    <scope>NUCLEOTIDE SEQUENCE [LARGE SCALE GENOMIC DNA]</scope>
    <source>
        <strain evidence="1 2">RIB 2604</strain>
    </source>
</reference>
<proteinExistence type="predicted"/>
<name>A0A146F2G4_ASPKA</name>
<dbReference type="AlphaFoldDB" id="A0A146F2G4"/>
<gene>
    <name evidence="1" type="ORF">RIB2604_00700180</name>
</gene>
<organism evidence="1 2">
    <name type="scientific">Aspergillus kawachii</name>
    <name type="common">White koji mold</name>
    <name type="synonym">Aspergillus awamori var. kawachi</name>
    <dbReference type="NCBI Taxonomy" id="1069201"/>
    <lineage>
        <taxon>Eukaryota</taxon>
        <taxon>Fungi</taxon>
        <taxon>Dikarya</taxon>
        <taxon>Ascomycota</taxon>
        <taxon>Pezizomycotina</taxon>
        <taxon>Eurotiomycetes</taxon>
        <taxon>Eurotiomycetidae</taxon>
        <taxon>Eurotiales</taxon>
        <taxon>Aspergillaceae</taxon>
        <taxon>Aspergillus</taxon>
        <taxon>Aspergillus subgen. Circumdati</taxon>
    </lineage>
</organism>
<comment type="caution">
    <text evidence="1">The sequence shown here is derived from an EMBL/GenBank/DDBJ whole genome shotgun (WGS) entry which is preliminary data.</text>
</comment>
<evidence type="ECO:0000313" key="2">
    <source>
        <dbReference type="Proteomes" id="UP000075230"/>
    </source>
</evidence>
<accession>A0A146F2G4</accession>
<protein>
    <submittedName>
        <fullName evidence="1">Cupin domain protein</fullName>
    </submittedName>
</protein>
<dbReference type="Proteomes" id="UP000075230">
    <property type="component" value="Unassembled WGS sequence"/>
</dbReference>